<dbReference type="InParanoid" id="A0A2P6N8T8"/>
<dbReference type="InterPro" id="IPR001810">
    <property type="entry name" value="F-box_dom"/>
</dbReference>
<dbReference type="SUPFAM" id="SSF81383">
    <property type="entry name" value="F-box domain"/>
    <property type="match status" value="1"/>
</dbReference>
<gene>
    <name evidence="2" type="ORF">PROFUN_11937</name>
</gene>
<dbReference type="CDD" id="cd09917">
    <property type="entry name" value="F-box_SF"/>
    <property type="match status" value="1"/>
</dbReference>
<dbReference type="InterPro" id="IPR036047">
    <property type="entry name" value="F-box-like_dom_sf"/>
</dbReference>
<dbReference type="AlphaFoldDB" id="A0A2P6N8T8"/>
<evidence type="ECO:0000313" key="2">
    <source>
        <dbReference type="EMBL" id="PRP80368.1"/>
    </source>
</evidence>
<evidence type="ECO:0000259" key="1">
    <source>
        <dbReference type="Pfam" id="PF00646"/>
    </source>
</evidence>
<accession>A0A2P6N8T8</accession>
<protein>
    <recommendedName>
        <fullName evidence="1">F-box domain-containing protein</fullName>
    </recommendedName>
</protein>
<comment type="caution">
    <text evidence="2">The sequence shown here is derived from an EMBL/GenBank/DDBJ whole genome shotgun (WGS) entry which is preliminary data.</text>
</comment>
<evidence type="ECO:0000313" key="3">
    <source>
        <dbReference type="Proteomes" id="UP000241769"/>
    </source>
</evidence>
<sequence length="728" mass="82949">MLLGLRSCAQYEPPLAKRDEKNRTFADDNPSRIPLLPSYTSFISADLSSNILQYFAAVTLPQSSTTSQDIAGVQCNTYCKVLPQNSIGVGVSVVKFASVNLEAPECRTKVSRLHYEKDGRSFKCFKDIRRGGGEEEAVSVLTGLDSLWRTSATPLSLDSSSFIRVCDDVATERVASFGLSSRLFGMSTHKFVIERSEQRRQGRSGGFSSIDNRYDYLHRKKDNSSDLVAHIVAHWRDMPSKDGNEKKIKILTEPIITETLRMKYNGCAVRWSRKFKKFFIDFNARTQTGPLRLPTDLWTDILSFLSLPDLCAPCFSSKALCEAARRVIDSSILESSNWWRHKKTLPVANIEIVKWWMSNIRGPTKGEVLEAARRDQLEVIDLMGWDNTQIRSSDHTHPFVQRKTSPWNWGDILTESIGRGSKRTIVACLNRGEHITDEQSARIFKRVGKEGNLEMLRWMHEGKEVEGLPLAPPGLRLGSYLFYLLARSCARRGHRHVILWLKEIGQLEGSGSGMYEAAGGAGRMDMITWMEENDISCTYISLADFVGSFELFQWALNNSQMVNNGTIYLRAINRGGCADVMRWCYENEQCPFTRDAYSFWVYHDNVEAYQLAIDHGYLTSNTIVNINSVGDYFPLIRWFHTKEMVINNLVTSAITADRLDILQWALENNYSFETDSIHQAKKVIVAGEPSFEEKLYEKMDIVEQMNEIVFDWLTKRQMDNQADLSTRE</sequence>
<keyword evidence="3" id="KW-1185">Reference proteome</keyword>
<reference evidence="2 3" key="1">
    <citation type="journal article" date="2018" name="Genome Biol. Evol.">
        <title>Multiple Roots of Fruiting Body Formation in Amoebozoa.</title>
        <authorList>
            <person name="Hillmann F."/>
            <person name="Forbes G."/>
            <person name="Novohradska S."/>
            <person name="Ferling I."/>
            <person name="Riege K."/>
            <person name="Groth M."/>
            <person name="Westermann M."/>
            <person name="Marz M."/>
            <person name="Spaller T."/>
            <person name="Winckler T."/>
            <person name="Schaap P."/>
            <person name="Glockner G."/>
        </authorList>
    </citation>
    <scope>NUCLEOTIDE SEQUENCE [LARGE SCALE GENOMIC DNA]</scope>
    <source>
        <strain evidence="2 3">Jena</strain>
    </source>
</reference>
<organism evidence="2 3">
    <name type="scientific">Planoprotostelium fungivorum</name>
    <dbReference type="NCBI Taxonomy" id="1890364"/>
    <lineage>
        <taxon>Eukaryota</taxon>
        <taxon>Amoebozoa</taxon>
        <taxon>Evosea</taxon>
        <taxon>Variosea</taxon>
        <taxon>Cavosteliida</taxon>
        <taxon>Cavosteliaceae</taxon>
        <taxon>Planoprotostelium</taxon>
    </lineage>
</organism>
<dbReference type="Pfam" id="PF00646">
    <property type="entry name" value="F-box"/>
    <property type="match status" value="1"/>
</dbReference>
<dbReference type="PANTHER" id="PTHR46586:SF3">
    <property type="entry name" value="ANKYRIN REPEAT-CONTAINING PROTEIN"/>
    <property type="match status" value="1"/>
</dbReference>
<dbReference type="PANTHER" id="PTHR46586">
    <property type="entry name" value="ANKYRIN REPEAT-CONTAINING PROTEIN"/>
    <property type="match status" value="1"/>
</dbReference>
<proteinExistence type="predicted"/>
<feature type="domain" description="F-box" evidence="1">
    <location>
        <begin position="291"/>
        <end position="326"/>
    </location>
</feature>
<dbReference type="EMBL" id="MDYQ01000152">
    <property type="protein sequence ID" value="PRP80368.1"/>
    <property type="molecule type" value="Genomic_DNA"/>
</dbReference>
<dbReference type="InterPro" id="IPR052050">
    <property type="entry name" value="SecEffector_AnkRepeat"/>
</dbReference>
<dbReference type="Proteomes" id="UP000241769">
    <property type="component" value="Unassembled WGS sequence"/>
</dbReference>
<name>A0A2P6N8T8_9EUKA</name>